<evidence type="ECO:0000313" key="2">
    <source>
        <dbReference type="Proteomes" id="UP000006222"/>
    </source>
</evidence>
<evidence type="ECO:0000313" key="1">
    <source>
        <dbReference type="EMBL" id="EGF28751.1"/>
    </source>
</evidence>
<comment type="caution">
    <text evidence="1">The sequence shown here is derived from an EMBL/GenBank/DDBJ whole genome shotgun (WGS) entry which is preliminary data.</text>
</comment>
<name>F2ANK5_RHOBT</name>
<sequence>MAVKRLQESRRQLDNGEFTEYDDDSLTARFDGLKAMASGQSRD</sequence>
<dbReference type="EMBL" id="AFAR01000070">
    <property type="protein sequence ID" value="EGF28751.1"/>
    <property type="molecule type" value="Genomic_DNA"/>
</dbReference>
<protein>
    <submittedName>
        <fullName evidence="1">Uncharacterized protein</fullName>
    </submittedName>
</protein>
<dbReference type="PATRIC" id="fig|991778.3.peg.1335"/>
<reference evidence="1 2" key="1">
    <citation type="journal article" date="2013" name="Mar. Genomics">
        <title>Expression of sulfatases in Rhodopirellula baltica and the diversity of sulfatases in the genus Rhodopirellula.</title>
        <authorList>
            <person name="Wegner C.E."/>
            <person name="Richter-Heitmann T."/>
            <person name="Klindworth A."/>
            <person name="Klockow C."/>
            <person name="Richter M."/>
            <person name="Achstetter T."/>
            <person name="Glockner F.O."/>
            <person name="Harder J."/>
        </authorList>
    </citation>
    <scope>NUCLEOTIDE SEQUENCE [LARGE SCALE GENOMIC DNA]</scope>
    <source>
        <strain evidence="1 2">WH47</strain>
    </source>
</reference>
<dbReference type="RefSeq" id="WP_007325222.1">
    <property type="nucleotide sequence ID" value="NZ_AFAR01000070.1"/>
</dbReference>
<organism evidence="1 2">
    <name type="scientific">Rhodopirellula baltica WH47</name>
    <dbReference type="NCBI Taxonomy" id="991778"/>
    <lineage>
        <taxon>Bacteria</taxon>
        <taxon>Pseudomonadati</taxon>
        <taxon>Planctomycetota</taxon>
        <taxon>Planctomycetia</taxon>
        <taxon>Pirellulales</taxon>
        <taxon>Pirellulaceae</taxon>
        <taxon>Rhodopirellula</taxon>
    </lineage>
</organism>
<accession>F2ANK5</accession>
<gene>
    <name evidence="1" type="ORF">RBWH47_03783</name>
</gene>
<dbReference type="AlphaFoldDB" id="F2ANK5"/>
<proteinExistence type="predicted"/>
<dbReference type="Proteomes" id="UP000006222">
    <property type="component" value="Unassembled WGS sequence"/>
</dbReference>